<accession>A0A2G9TL72</accession>
<dbReference type="Gene3D" id="2.130.10.120">
    <property type="entry name" value="Prolyl oligopeptidase, N-terminal domain"/>
    <property type="match status" value="1"/>
</dbReference>
<gene>
    <name evidence="2" type="ORF">TELCIR_19875</name>
</gene>
<dbReference type="PANTHER" id="PTHR42881">
    <property type="entry name" value="PROLYL ENDOPEPTIDASE"/>
    <property type="match status" value="1"/>
</dbReference>
<feature type="domain" description="Peptidase S9A N-terminal" evidence="1">
    <location>
        <begin position="42"/>
        <end position="171"/>
    </location>
</feature>
<dbReference type="GO" id="GO:0004252">
    <property type="term" value="F:serine-type endopeptidase activity"/>
    <property type="evidence" value="ECO:0007669"/>
    <property type="project" value="InterPro"/>
</dbReference>
<dbReference type="SUPFAM" id="SSF50993">
    <property type="entry name" value="Peptidase/esterase 'gauge' domain"/>
    <property type="match status" value="1"/>
</dbReference>
<dbReference type="PANTHER" id="PTHR42881:SF2">
    <property type="entry name" value="PROLYL ENDOPEPTIDASE"/>
    <property type="match status" value="1"/>
</dbReference>
<dbReference type="Pfam" id="PF02897">
    <property type="entry name" value="Peptidase_S9_N"/>
    <property type="match status" value="1"/>
</dbReference>
<reference evidence="2 3" key="1">
    <citation type="submission" date="2015-09" db="EMBL/GenBank/DDBJ databases">
        <title>Draft genome of the parasitic nematode Teladorsagia circumcincta isolate WARC Sus (inbred).</title>
        <authorList>
            <person name="Mitreva M."/>
        </authorList>
    </citation>
    <scope>NUCLEOTIDE SEQUENCE [LARGE SCALE GENOMIC DNA]</scope>
    <source>
        <strain evidence="2 3">S</strain>
    </source>
</reference>
<dbReference type="GO" id="GO:0005829">
    <property type="term" value="C:cytosol"/>
    <property type="evidence" value="ECO:0007669"/>
    <property type="project" value="TreeGrafter"/>
</dbReference>
<dbReference type="OrthoDB" id="248387at2759"/>
<dbReference type="GO" id="GO:0070012">
    <property type="term" value="F:oligopeptidase activity"/>
    <property type="evidence" value="ECO:0007669"/>
    <property type="project" value="TreeGrafter"/>
</dbReference>
<feature type="non-terminal residue" evidence="2">
    <location>
        <position position="172"/>
    </location>
</feature>
<sequence>MEDPDSEETRHFVDQLNAISEPFIAQAASRETIRKRLFRGVDKKDLEDTITGVKHSSLSWMRDKSGLFYCKYPDHKTAIDGTSVEKHENHSLYFHRMGTDCKDDVLVYDRRDSSNFMIGGTVTEDGRYLIIDVSRGCDPFNMLYYYDLSTMNGPIGKINPTPLFDKLEAKYE</sequence>
<proteinExistence type="predicted"/>
<dbReference type="EMBL" id="KZ360292">
    <property type="protein sequence ID" value="PIO58685.1"/>
    <property type="molecule type" value="Genomic_DNA"/>
</dbReference>
<evidence type="ECO:0000259" key="1">
    <source>
        <dbReference type="Pfam" id="PF02897"/>
    </source>
</evidence>
<keyword evidence="3" id="KW-1185">Reference proteome</keyword>
<evidence type="ECO:0000313" key="3">
    <source>
        <dbReference type="Proteomes" id="UP000230423"/>
    </source>
</evidence>
<organism evidence="2 3">
    <name type="scientific">Teladorsagia circumcincta</name>
    <name type="common">Brown stomach worm</name>
    <name type="synonym">Ostertagia circumcincta</name>
    <dbReference type="NCBI Taxonomy" id="45464"/>
    <lineage>
        <taxon>Eukaryota</taxon>
        <taxon>Metazoa</taxon>
        <taxon>Ecdysozoa</taxon>
        <taxon>Nematoda</taxon>
        <taxon>Chromadorea</taxon>
        <taxon>Rhabditida</taxon>
        <taxon>Rhabditina</taxon>
        <taxon>Rhabditomorpha</taxon>
        <taxon>Strongyloidea</taxon>
        <taxon>Trichostrongylidae</taxon>
        <taxon>Teladorsagia</taxon>
    </lineage>
</organism>
<protein>
    <recommendedName>
        <fullName evidence="1">Peptidase S9A N-terminal domain-containing protein</fullName>
    </recommendedName>
</protein>
<dbReference type="Proteomes" id="UP000230423">
    <property type="component" value="Unassembled WGS sequence"/>
</dbReference>
<evidence type="ECO:0000313" key="2">
    <source>
        <dbReference type="EMBL" id="PIO58685.1"/>
    </source>
</evidence>
<dbReference type="InterPro" id="IPR023302">
    <property type="entry name" value="Pept_S9A_N"/>
</dbReference>
<name>A0A2G9TL72_TELCI</name>
<dbReference type="InterPro" id="IPR051167">
    <property type="entry name" value="Prolyl_oligopep/macrocyclase"/>
</dbReference>
<dbReference type="AlphaFoldDB" id="A0A2G9TL72"/>